<dbReference type="InterPro" id="IPR001173">
    <property type="entry name" value="Glyco_trans_2-like"/>
</dbReference>
<dbReference type="RefSeq" id="WP_089271819.1">
    <property type="nucleotide sequence ID" value="NZ_FZOC01000001.1"/>
</dbReference>
<dbReference type="EMBL" id="FZOC01000001">
    <property type="protein sequence ID" value="SNR66920.1"/>
    <property type="molecule type" value="Genomic_DNA"/>
</dbReference>
<keyword evidence="3" id="KW-1185">Reference proteome</keyword>
<dbReference type="Proteomes" id="UP000198324">
    <property type="component" value="Unassembled WGS sequence"/>
</dbReference>
<dbReference type="GO" id="GO:0016740">
    <property type="term" value="F:transferase activity"/>
    <property type="evidence" value="ECO:0007669"/>
    <property type="project" value="UniProtKB-KW"/>
</dbReference>
<dbReference type="PANTHER" id="PTHR48090:SF7">
    <property type="entry name" value="RFBJ PROTEIN"/>
    <property type="match status" value="1"/>
</dbReference>
<reference evidence="2 3" key="1">
    <citation type="submission" date="2017-06" db="EMBL/GenBank/DDBJ databases">
        <authorList>
            <person name="Kim H.J."/>
            <person name="Triplett B.A."/>
        </authorList>
    </citation>
    <scope>NUCLEOTIDE SEQUENCE [LARGE SCALE GENOMIC DNA]</scope>
    <source>
        <strain evidence="2 3">DSM 13116</strain>
    </source>
</reference>
<dbReference type="Gene3D" id="3.90.550.10">
    <property type="entry name" value="Spore Coat Polysaccharide Biosynthesis Protein SpsA, Chain A"/>
    <property type="match status" value="1"/>
</dbReference>
<accession>A0A238Y7C3</accession>
<dbReference type="AlphaFoldDB" id="A0A238Y7C3"/>
<evidence type="ECO:0000313" key="3">
    <source>
        <dbReference type="Proteomes" id="UP000198324"/>
    </source>
</evidence>
<gene>
    <name evidence="2" type="ORF">SAMN04488503_0748</name>
</gene>
<dbReference type="Pfam" id="PF00535">
    <property type="entry name" value="Glycos_transf_2"/>
    <property type="match status" value="1"/>
</dbReference>
<name>A0A238Y7C3_9BACT</name>
<feature type="domain" description="Glycosyltransferase 2-like" evidence="1">
    <location>
        <begin position="17"/>
        <end position="140"/>
    </location>
</feature>
<sequence length="231" mass="24648">MTPGAPLRPGAPPQTMVIIPALDEQATIATIVSAVLAQGLPVVVVNDASTDRTAEAARAAGAVVLDLPCRLGAWGAAQAGMLHALRSGCRHVVTIDGDGQHPPDDIRSLLAPILSNEADIVIGSCTARASAARRLAWRLFQLLSGLSLNDITSGFRAYNLPATRAMLSAEATLADYQDLGILLLARRRHYRIRESPVAMCARAVGKSHIFSSWLKVARYMVYTVTIACTRR</sequence>
<keyword evidence="2" id="KW-0808">Transferase</keyword>
<dbReference type="PANTHER" id="PTHR48090">
    <property type="entry name" value="UNDECAPRENYL-PHOSPHATE 4-DEOXY-4-FORMAMIDO-L-ARABINOSE TRANSFERASE-RELATED"/>
    <property type="match status" value="1"/>
</dbReference>
<evidence type="ECO:0000259" key="1">
    <source>
        <dbReference type="Pfam" id="PF00535"/>
    </source>
</evidence>
<dbReference type="OrthoDB" id="9811884at2"/>
<dbReference type="CDD" id="cd04179">
    <property type="entry name" value="DPM_DPG-synthase_like"/>
    <property type="match status" value="1"/>
</dbReference>
<protein>
    <submittedName>
        <fullName evidence="2">Glycosyl transferase family 2</fullName>
    </submittedName>
</protein>
<organism evidence="2 3">
    <name type="scientific">Humidesulfovibrio mexicanus</name>
    <dbReference type="NCBI Taxonomy" id="147047"/>
    <lineage>
        <taxon>Bacteria</taxon>
        <taxon>Pseudomonadati</taxon>
        <taxon>Thermodesulfobacteriota</taxon>
        <taxon>Desulfovibrionia</taxon>
        <taxon>Desulfovibrionales</taxon>
        <taxon>Desulfovibrionaceae</taxon>
        <taxon>Humidesulfovibrio</taxon>
    </lineage>
</organism>
<dbReference type="InterPro" id="IPR050256">
    <property type="entry name" value="Glycosyltransferase_2"/>
</dbReference>
<evidence type="ECO:0000313" key="2">
    <source>
        <dbReference type="EMBL" id="SNR66920.1"/>
    </source>
</evidence>
<dbReference type="InterPro" id="IPR029044">
    <property type="entry name" value="Nucleotide-diphossugar_trans"/>
</dbReference>
<proteinExistence type="predicted"/>
<dbReference type="SUPFAM" id="SSF53448">
    <property type="entry name" value="Nucleotide-diphospho-sugar transferases"/>
    <property type="match status" value="1"/>
</dbReference>